<dbReference type="OrthoDB" id="1435582at2759"/>
<evidence type="ECO:0000256" key="3">
    <source>
        <dbReference type="ARBA" id="ARBA00023125"/>
    </source>
</evidence>
<evidence type="ECO:0000256" key="1">
    <source>
        <dbReference type="ARBA" id="ARBA00004123"/>
    </source>
</evidence>
<evidence type="ECO:0000259" key="7">
    <source>
        <dbReference type="PROSITE" id="PS50982"/>
    </source>
</evidence>
<keyword evidence="9" id="KW-1185">Reference proteome</keyword>
<dbReference type="InterPro" id="IPR039622">
    <property type="entry name" value="MBD10/11"/>
</dbReference>
<feature type="region of interest" description="Disordered" evidence="6">
    <location>
        <begin position="659"/>
        <end position="703"/>
    </location>
</feature>
<feature type="compositionally biased region" description="Basic and acidic residues" evidence="6">
    <location>
        <begin position="679"/>
        <end position="688"/>
    </location>
</feature>
<dbReference type="PANTHER" id="PTHR33729">
    <property type="entry name" value="METHYL-CPG BINDING DOMAIN CONTAINING PROTEIN, EXPRESSED"/>
    <property type="match status" value="1"/>
</dbReference>
<feature type="compositionally biased region" description="Basic and acidic residues" evidence="6">
    <location>
        <begin position="659"/>
        <end position="672"/>
    </location>
</feature>
<keyword evidence="5" id="KW-0539">Nucleus</keyword>
<dbReference type="Gene3D" id="3.30.890.10">
    <property type="entry name" value="Methyl-cpg-binding Protein 2, Chain A"/>
    <property type="match status" value="1"/>
</dbReference>
<dbReference type="PROSITE" id="PS50982">
    <property type="entry name" value="MBD"/>
    <property type="match status" value="1"/>
</dbReference>
<proteinExistence type="predicted"/>
<keyword evidence="2" id="KW-0805">Transcription regulation</keyword>
<dbReference type="SUPFAM" id="SSF54171">
    <property type="entry name" value="DNA-binding domain"/>
    <property type="match status" value="1"/>
</dbReference>
<feature type="region of interest" description="Disordered" evidence="6">
    <location>
        <begin position="67"/>
        <end position="256"/>
    </location>
</feature>
<dbReference type="InterPro" id="IPR001739">
    <property type="entry name" value="Methyl_CpG_DNA-bd"/>
</dbReference>
<evidence type="ECO:0000256" key="2">
    <source>
        <dbReference type="ARBA" id="ARBA00023015"/>
    </source>
</evidence>
<dbReference type="Proteomes" id="UP000825935">
    <property type="component" value="Chromosome 14"/>
</dbReference>
<name>A0A8T2T6B2_CERRI</name>
<feature type="compositionally biased region" description="Basic and acidic residues" evidence="6">
    <location>
        <begin position="358"/>
        <end position="369"/>
    </location>
</feature>
<accession>A0A8T2T6B2</accession>
<dbReference type="OMA" id="NTQSDKD"/>
<sequence>MDADAQSPVSASKTEHLAAPRGWTKKLIPAKAKNITLRKHDVVFIAPDGQEITSSWHLRRYLKAHPESPAFSEFDWNSGEESIRRSSRVSTKEVSFAEKRTPKTRGKRNASEMDSDGPQEDKMKSPETKSPGRKRAKRSESVEDSVSDVQAAVEDGETAPTKDEAMHDAPKGDTGSDNVDVESVAPASVEQKPDDVERLPTTPETTDVQHVLANVEASPIPTKVMQEESADAEEASLTADTEMQEEKAGIEKDSLTADMDMLEEKVDTEKVLTVPASVIEEEKTTIEVAKVDEVMSLESITNMHEIGEETKELPKSLAADVQQEKADADNILDTSAADLQEVRDDERMTLETSAADVQEERLDSNKVFEEPAADVQYEKDDAEKGPKALVADIQEEKAHEERGLETPATDIHEEKDSVEKILETSVTDFMQEGEACVDDVSEIPAATIIPGEKAGEVHVVSVQTSEIQITDLEAEKPLVGEAVALPVSDVSSELDAEQIVECYKEDHSKAGEKIPSNEVDVVMQGANDIEVAHEIDAEMQVCSEVLDFKVVAAESEVIKEADVKPEMEVEFKEAFEATSIVSSDNLKDEEAALTHELPEAGEKVVIESQVESKLEVVEKFIYESGEPSNGILDVNKDAEKIVLDTNLTDCQEVERMTLEPLMEKEEQERPSTEHPSPLKAEHIKEKSPSELANSPVPLSVGNQ</sequence>
<feature type="compositionally biased region" description="Basic and acidic residues" evidence="6">
    <location>
        <begin position="160"/>
        <end position="171"/>
    </location>
</feature>
<evidence type="ECO:0000313" key="8">
    <source>
        <dbReference type="EMBL" id="KAH7415016.1"/>
    </source>
</evidence>
<keyword evidence="4" id="KW-0804">Transcription</keyword>
<comment type="subcellular location">
    <subcellularLocation>
        <location evidence="1">Nucleus</location>
    </subcellularLocation>
</comment>
<dbReference type="PANTHER" id="PTHR33729:SF13">
    <property type="entry name" value="MBD DOMAIN-CONTAINING PROTEIN"/>
    <property type="match status" value="1"/>
</dbReference>
<organism evidence="8 9">
    <name type="scientific">Ceratopteris richardii</name>
    <name type="common">Triangle waterfern</name>
    <dbReference type="NCBI Taxonomy" id="49495"/>
    <lineage>
        <taxon>Eukaryota</taxon>
        <taxon>Viridiplantae</taxon>
        <taxon>Streptophyta</taxon>
        <taxon>Embryophyta</taxon>
        <taxon>Tracheophyta</taxon>
        <taxon>Polypodiopsida</taxon>
        <taxon>Polypodiidae</taxon>
        <taxon>Polypodiales</taxon>
        <taxon>Pteridineae</taxon>
        <taxon>Pteridaceae</taxon>
        <taxon>Parkerioideae</taxon>
        <taxon>Ceratopteris</taxon>
    </lineage>
</organism>
<dbReference type="GO" id="GO:0005634">
    <property type="term" value="C:nucleus"/>
    <property type="evidence" value="ECO:0007669"/>
    <property type="project" value="UniProtKB-SubCell"/>
</dbReference>
<dbReference type="GO" id="GO:0003677">
    <property type="term" value="F:DNA binding"/>
    <property type="evidence" value="ECO:0007669"/>
    <property type="project" value="UniProtKB-KW"/>
</dbReference>
<keyword evidence="3" id="KW-0238">DNA-binding</keyword>
<dbReference type="EMBL" id="CM035419">
    <property type="protein sequence ID" value="KAH7415016.1"/>
    <property type="molecule type" value="Genomic_DNA"/>
</dbReference>
<gene>
    <name evidence="8" type="ORF">KP509_14G023800</name>
</gene>
<protein>
    <recommendedName>
        <fullName evidence="7">MBD domain-containing protein</fullName>
    </recommendedName>
</protein>
<feature type="region of interest" description="Disordered" evidence="6">
    <location>
        <begin position="1"/>
        <end position="20"/>
    </location>
</feature>
<reference evidence="8" key="1">
    <citation type="submission" date="2021-08" db="EMBL/GenBank/DDBJ databases">
        <title>WGS assembly of Ceratopteris richardii.</title>
        <authorList>
            <person name="Marchant D.B."/>
            <person name="Chen G."/>
            <person name="Jenkins J."/>
            <person name="Shu S."/>
            <person name="Leebens-Mack J."/>
            <person name="Grimwood J."/>
            <person name="Schmutz J."/>
            <person name="Soltis P."/>
            <person name="Soltis D."/>
            <person name="Chen Z.-H."/>
        </authorList>
    </citation>
    <scope>NUCLEOTIDE SEQUENCE</scope>
    <source>
        <strain evidence="8">Whitten #5841</strain>
        <tissue evidence="8">Leaf</tissue>
    </source>
</reference>
<feature type="region of interest" description="Disordered" evidence="6">
    <location>
        <begin position="343"/>
        <end position="370"/>
    </location>
</feature>
<evidence type="ECO:0000256" key="4">
    <source>
        <dbReference type="ARBA" id="ARBA00023163"/>
    </source>
</evidence>
<comment type="caution">
    <text evidence="8">The sequence shown here is derived from an EMBL/GenBank/DDBJ whole genome shotgun (WGS) entry which is preliminary data.</text>
</comment>
<dbReference type="AlphaFoldDB" id="A0A8T2T6B2"/>
<evidence type="ECO:0000256" key="6">
    <source>
        <dbReference type="SAM" id="MobiDB-lite"/>
    </source>
</evidence>
<feature type="domain" description="MBD" evidence="7">
    <location>
        <begin position="9"/>
        <end position="81"/>
    </location>
</feature>
<evidence type="ECO:0000256" key="5">
    <source>
        <dbReference type="ARBA" id="ARBA00023242"/>
    </source>
</evidence>
<dbReference type="InterPro" id="IPR016177">
    <property type="entry name" value="DNA-bd_dom_sf"/>
</dbReference>
<evidence type="ECO:0000313" key="9">
    <source>
        <dbReference type="Proteomes" id="UP000825935"/>
    </source>
</evidence>
<feature type="compositionally biased region" description="Basic and acidic residues" evidence="6">
    <location>
        <begin position="244"/>
        <end position="255"/>
    </location>
</feature>
<dbReference type="Pfam" id="PF01429">
    <property type="entry name" value="MBD"/>
    <property type="match status" value="1"/>
</dbReference>